<name>A0ABS3E3K4_9GAMM</name>
<proteinExistence type="predicted"/>
<dbReference type="PANTHER" id="PTHR35565:SF1">
    <property type="entry name" value="TYPE VI SECRETION SYSTEM CONTRACTILE SHEATH LARGE SUBUNIT"/>
    <property type="match status" value="1"/>
</dbReference>
<feature type="domain" description="TssC1 N-terminal" evidence="1">
    <location>
        <begin position="173"/>
        <end position="462"/>
    </location>
</feature>
<evidence type="ECO:0000313" key="2">
    <source>
        <dbReference type="EMBL" id="MBN8429885.1"/>
    </source>
</evidence>
<keyword evidence="3" id="KW-1185">Reference proteome</keyword>
<comment type="caution">
    <text evidence="2">The sequence shown here is derived from an EMBL/GenBank/DDBJ whole genome shotgun (WGS) entry which is preliminary data.</text>
</comment>
<gene>
    <name evidence="2" type="ORF">JF535_03365</name>
</gene>
<evidence type="ECO:0000313" key="3">
    <source>
        <dbReference type="Proteomes" id="UP000664293"/>
    </source>
</evidence>
<dbReference type="Pfam" id="PF05943">
    <property type="entry name" value="VipB"/>
    <property type="match status" value="1"/>
</dbReference>
<dbReference type="InterPro" id="IPR044031">
    <property type="entry name" value="TssC1_N"/>
</dbReference>
<evidence type="ECO:0000259" key="1">
    <source>
        <dbReference type="Pfam" id="PF05943"/>
    </source>
</evidence>
<sequence length="473" mass="52618">MKVAILGDFSGRGSGKRCDPGSIATRRAYPLRKDNFELLFEQLQVSIRLPLMEQPLHLLEFDDLHPDYLYQRVPLFKKFIELEKQLLTPADFSRAADEIQQWRPELAALDPSAHHTAGGLSARSMLDAILSGQAYQKEYQSSATGQIDQLIKDIVAPYVQQKPDVNQGVYLEAVAQAASEAMRKIMHHSDFRQIEASWRSLHLLLRRLEDHPGLELHLIDVSKEEILADLSQAEDDLEKSQLFQRLVTGEAVAGGVPYNLILGDFFIEDQERDLHMLIDLATIAEAAGSALLMGGDSRLAGCASLAGSMDPDDWHYPLSEEFASSWQAVREYDACAHIALAAPRFMLRLPYGADTARTEIFKFEELTPELGHQYYLWGNGAYLLALSLCSEFVARGQPAVIASDIYSDLPLHLRRLPQGQWMTPCAEALMTDAGATRFQSAGLSTLRSVQGRDQIVLPKLQSLAGTPLCGPWS</sequence>
<protein>
    <submittedName>
        <fullName evidence="2">Type VI secretion system contractile sheath large subunit</fullName>
    </submittedName>
</protein>
<dbReference type="RefSeq" id="WP_206999065.1">
    <property type="nucleotide sequence ID" value="NZ_JAEKJR010000001.1"/>
</dbReference>
<organism evidence="2 3">
    <name type="scientific">Microbulbifer salipaludis</name>
    <dbReference type="NCBI Taxonomy" id="187980"/>
    <lineage>
        <taxon>Bacteria</taxon>
        <taxon>Pseudomonadati</taxon>
        <taxon>Pseudomonadota</taxon>
        <taxon>Gammaproteobacteria</taxon>
        <taxon>Cellvibrionales</taxon>
        <taxon>Microbulbiferaceae</taxon>
        <taxon>Microbulbifer</taxon>
    </lineage>
</organism>
<reference evidence="2 3" key="1">
    <citation type="submission" date="2020-12" db="EMBL/GenBank/DDBJ databases">
        <title>Oil enriched cultivation method for isolating marine PHA-producing bacteria.</title>
        <authorList>
            <person name="Zheng W."/>
            <person name="Yu S."/>
            <person name="Huang Y."/>
        </authorList>
    </citation>
    <scope>NUCLEOTIDE SEQUENCE [LARGE SCALE GENOMIC DNA]</scope>
    <source>
        <strain evidence="2 3">SN0-2</strain>
    </source>
</reference>
<dbReference type="PANTHER" id="PTHR35565">
    <property type="entry name" value="CYTOPLASMIC PROTEIN-RELATED"/>
    <property type="match status" value="1"/>
</dbReference>
<accession>A0ABS3E3K4</accession>
<dbReference type="EMBL" id="JAEKJR010000001">
    <property type="protein sequence ID" value="MBN8429885.1"/>
    <property type="molecule type" value="Genomic_DNA"/>
</dbReference>
<dbReference type="Proteomes" id="UP000664293">
    <property type="component" value="Unassembled WGS sequence"/>
</dbReference>
<dbReference type="InterPro" id="IPR010269">
    <property type="entry name" value="T6SS_TssC-like"/>
</dbReference>